<evidence type="ECO:0000256" key="1">
    <source>
        <dbReference type="SAM" id="Phobius"/>
    </source>
</evidence>
<dbReference type="RefSeq" id="WP_157072754.1">
    <property type="nucleotide sequence ID" value="NZ_LNQR01000004.1"/>
</dbReference>
<accession>A0ABR5SKH6</accession>
<keyword evidence="1" id="KW-0472">Membrane</keyword>
<reference evidence="2 3" key="1">
    <citation type="submission" date="2015-11" db="EMBL/GenBank/DDBJ databases">
        <authorList>
            <person name="Lin W."/>
        </authorList>
    </citation>
    <scope>NUCLEOTIDE SEQUENCE [LARGE SCALE GENOMIC DNA]</scope>
    <source>
        <strain evidence="2 3">HCH-1</strain>
    </source>
</reference>
<evidence type="ECO:0000313" key="2">
    <source>
        <dbReference type="EMBL" id="KWT94630.1"/>
    </source>
</evidence>
<sequence>MTQEVMLILFIGAIIALLIFLVRRKQKNISPSGNSMSNSTASKSNGSYKEPLILPATVLQSKTTTTFLKDNISNDIIKLQKKQNISETEAAMIAPVIGELRKWYWNRARSYDDSFSGICDDCNASIGKNDFFLTASNYGICESCLDRRLFVYIKWDKDILNLQSSIGTNSVKVPSSILTAAICILKSHCPYYRPQTDLFHFYFTQSLFESPV</sequence>
<dbReference type="EMBL" id="LNQR01000004">
    <property type="protein sequence ID" value="KWT94630.1"/>
    <property type="molecule type" value="Genomic_DNA"/>
</dbReference>
<gene>
    <name evidence="2" type="ORF">ASN18_0169</name>
</gene>
<evidence type="ECO:0000313" key="3">
    <source>
        <dbReference type="Proteomes" id="UP000060487"/>
    </source>
</evidence>
<keyword evidence="3" id="KW-1185">Reference proteome</keyword>
<feature type="transmembrane region" description="Helical" evidence="1">
    <location>
        <begin position="6"/>
        <end position="22"/>
    </location>
</feature>
<keyword evidence="1" id="KW-0812">Transmembrane</keyword>
<protein>
    <submittedName>
        <fullName evidence="2">Uncharacterized protein</fullName>
    </submittedName>
</protein>
<proteinExistence type="predicted"/>
<organism evidence="2 3">
    <name type="scientific">Candidatus Magnetominusculus xianensis</name>
    <dbReference type="NCBI Taxonomy" id="1748249"/>
    <lineage>
        <taxon>Bacteria</taxon>
        <taxon>Pseudomonadati</taxon>
        <taxon>Nitrospirota</taxon>
        <taxon>Nitrospiria</taxon>
        <taxon>Nitrospirales</taxon>
        <taxon>Nitrospiraceae</taxon>
        <taxon>Candidatus Magnetominusculus</taxon>
    </lineage>
</organism>
<keyword evidence="1" id="KW-1133">Transmembrane helix</keyword>
<dbReference type="Proteomes" id="UP000060487">
    <property type="component" value="Unassembled WGS sequence"/>
</dbReference>
<name>A0ABR5SKH6_9BACT</name>
<comment type="caution">
    <text evidence="2">The sequence shown here is derived from an EMBL/GenBank/DDBJ whole genome shotgun (WGS) entry which is preliminary data.</text>
</comment>